<evidence type="ECO:0000256" key="5">
    <source>
        <dbReference type="ARBA" id="ARBA00022603"/>
    </source>
</evidence>
<keyword evidence="8" id="KW-0819">tRNA processing</keyword>
<accession>T1G1F6</accession>
<dbReference type="FunFam" id="3.30.1960.10:FF:000001">
    <property type="entry name" value="tRNA wybutosine-synthesizing protein 3 homolog"/>
    <property type="match status" value="1"/>
</dbReference>
<comment type="similarity">
    <text evidence="2">Belongs to the TYW3 family.</text>
</comment>
<keyword evidence="15" id="KW-1185">Reference proteome</keyword>
<reference evidence="13 15" key="2">
    <citation type="journal article" date="2013" name="Nature">
        <title>Insights into bilaterian evolution from three spiralian genomes.</title>
        <authorList>
            <person name="Simakov O."/>
            <person name="Marletaz F."/>
            <person name="Cho S.J."/>
            <person name="Edsinger-Gonzales E."/>
            <person name="Havlak P."/>
            <person name="Hellsten U."/>
            <person name="Kuo D.H."/>
            <person name="Larsson T."/>
            <person name="Lv J."/>
            <person name="Arendt D."/>
            <person name="Savage R."/>
            <person name="Osoegawa K."/>
            <person name="de Jong P."/>
            <person name="Grimwood J."/>
            <person name="Chapman J.A."/>
            <person name="Shapiro H."/>
            <person name="Aerts A."/>
            <person name="Otillar R.P."/>
            <person name="Terry A.Y."/>
            <person name="Boore J.L."/>
            <person name="Grigoriev I.V."/>
            <person name="Lindberg D.R."/>
            <person name="Seaver E.C."/>
            <person name="Weisblat D.A."/>
            <person name="Putnam N.H."/>
            <person name="Rokhsar D.S."/>
        </authorList>
    </citation>
    <scope>NUCLEOTIDE SEQUENCE</scope>
</reference>
<name>T1G1F6_HELRO</name>
<evidence type="ECO:0000256" key="8">
    <source>
        <dbReference type="ARBA" id="ARBA00022694"/>
    </source>
</evidence>
<sequence length="195" mass="21924">MNFDENKIRATTKQDLSRKGSVDEPVLELVNYINQLNNYFTTSSCSGRICVYEPGNINCKKKGCIWLYTSHNLCSLHDMLDGLNKSEGNAFFKFEPFILHVQCRQLCDAQLLHRLAIESGLKNSGMSFGKSGKITVAVRCTLSLEVPLTKNGQLLVSKEYLTFLVEIANEKLQSNFAVIKRLANYFLSTLSISVI</sequence>
<dbReference type="eggNOG" id="KOG1228">
    <property type="taxonomic scope" value="Eukaryota"/>
</dbReference>
<dbReference type="STRING" id="6412.T1G1F6"/>
<evidence type="ECO:0000313" key="15">
    <source>
        <dbReference type="Proteomes" id="UP000015101"/>
    </source>
</evidence>
<dbReference type="Proteomes" id="UP000015101">
    <property type="component" value="Unassembled WGS sequence"/>
</dbReference>
<dbReference type="GO" id="GO:0030488">
    <property type="term" value="P:tRNA methylation"/>
    <property type="evidence" value="ECO:0000318"/>
    <property type="project" value="GO_Central"/>
</dbReference>
<dbReference type="CTD" id="20214904"/>
<gene>
    <name evidence="14" type="primary">20214904</name>
    <name evidence="13" type="ORF">HELRODRAFT_73542</name>
</gene>
<protein>
    <recommendedName>
        <fullName evidence="4">tRNA wybutosine-synthesizing protein 3 homolog</fullName>
        <ecNumber evidence="3">2.1.1.282</ecNumber>
    </recommendedName>
    <alternativeName>
        <fullName evidence="10">tRNA(Phe) 7-((3-amino-3-carboxypropyl)-4-demethylwyosine(37)-N(4))-methyltransferase</fullName>
    </alternativeName>
</protein>
<evidence type="ECO:0000256" key="7">
    <source>
        <dbReference type="ARBA" id="ARBA00022691"/>
    </source>
</evidence>
<dbReference type="GO" id="GO:0031591">
    <property type="term" value="P:wybutosine biosynthetic process"/>
    <property type="evidence" value="ECO:0000318"/>
    <property type="project" value="GO_Central"/>
</dbReference>
<dbReference type="RefSeq" id="XP_009012394.1">
    <property type="nucleotide sequence ID" value="XM_009014146.1"/>
</dbReference>
<evidence type="ECO:0000313" key="13">
    <source>
        <dbReference type="EMBL" id="ESO09301.1"/>
    </source>
</evidence>
<dbReference type="OMA" id="LGKWHHY"/>
<dbReference type="PANTHER" id="PTHR48418:SF1">
    <property type="entry name" value="TRNA WYBUTOSINE-SYNTHESIZING PROTEIN 3"/>
    <property type="match status" value="1"/>
</dbReference>
<comment type="pathway">
    <text evidence="1">tRNA modification; wybutosine-tRNA(Phe) biosynthesis.</text>
</comment>
<evidence type="ECO:0000256" key="10">
    <source>
        <dbReference type="ARBA" id="ARBA00030554"/>
    </source>
</evidence>
<dbReference type="UniPathway" id="UPA00375"/>
<feature type="domain" description="tRNA wybutosine-synthesizing protein" evidence="12">
    <location>
        <begin position="11"/>
        <end position="185"/>
    </location>
</feature>
<evidence type="ECO:0000256" key="3">
    <source>
        <dbReference type="ARBA" id="ARBA00012750"/>
    </source>
</evidence>
<evidence type="ECO:0000256" key="11">
    <source>
        <dbReference type="ARBA" id="ARBA00049202"/>
    </source>
</evidence>
<dbReference type="EnsemblMetazoa" id="HelroT73542">
    <property type="protein sequence ID" value="HelroP73542"/>
    <property type="gene ID" value="HelroG73542"/>
</dbReference>
<dbReference type="HOGENOM" id="CLU_047426_1_1_1"/>
<comment type="catalytic activity">
    <reaction evidence="11">
        <text>4-demethyl-7-[(3S)-3-amino-3-carboxypropyl]wyosine(37) in tRNA(Phe) + S-adenosyl-L-methionine = 7-[(3S)-3-amino-3-carboxypropyl]wyosine(37) in tRNA(Phe) + S-adenosyl-L-homocysteine + H(+)</text>
        <dbReference type="Rhea" id="RHEA:36635"/>
        <dbReference type="Rhea" id="RHEA-COMP:10378"/>
        <dbReference type="Rhea" id="RHEA-COMP:10379"/>
        <dbReference type="ChEBI" id="CHEBI:15378"/>
        <dbReference type="ChEBI" id="CHEBI:57856"/>
        <dbReference type="ChEBI" id="CHEBI:59789"/>
        <dbReference type="ChEBI" id="CHEBI:73543"/>
        <dbReference type="ChEBI" id="CHEBI:73550"/>
        <dbReference type="EC" id="2.1.1.282"/>
    </reaction>
</comment>
<evidence type="ECO:0000256" key="2">
    <source>
        <dbReference type="ARBA" id="ARBA00008569"/>
    </source>
</evidence>
<evidence type="ECO:0000256" key="9">
    <source>
        <dbReference type="ARBA" id="ARBA00025378"/>
    </source>
</evidence>
<dbReference type="GO" id="GO:0005737">
    <property type="term" value="C:cytoplasm"/>
    <property type="evidence" value="ECO:0000318"/>
    <property type="project" value="GO_Central"/>
</dbReference>
<dbReference type="GO" id="GO:0008175">
    <property type="term" value="F:tRNA methyltransferase activity"/>
    <property type="evidence" value="ECO:0000318"/>
    <property type="project" value="GO_Central"/>
</dbReference>
<dbReference type="Pfam" id="PF02676">
    <property type="entry name" value="TYW3"/>
    <property type="match status" value="1"/>
</dbReference>
<proteinExistence type="inferred from homology"/>
<reference evidence="14" key="3">
    <citation type="submission" date="2015-06" db="UniProtKB">
        <authorList>
            <consortium name="EnsemblMetazoa"/>
        </authorList>
    </citation>
    <scope>IDENTIFICATION</scope>
</reference>
<reference evidence="15" key="1">
    <citation type="submission" date="2012-12" db="EMBL/GenBank/DDBJ databases">
        <authorList>
            <person name="Hellsten U."/>
            <person name="Grimwood J."/>
            <person name="Chapman J.A."/>
            <person name="Shapiro H."/>
            <person name="Aerts A."/>
            <person name="Otillar R.P."/>
            <person name="Terry A.Y."/>
            <person name="Boore J.L."/>
            <person name="Simakov O."/>
            <person name="Marletaz F."/>
            <person name="Cho S.-J."/>
            <person name="Edsinger-Gonzales E."/>
            <person name="Havlak P."/>
            <person name="Kuo D.-H."/>
            <person name="Larsson T."/>
            <person name="Lv J."/>
            <person name="Arendt D."/>
            <person name="Savage R."/>
            <person name="Osoegawa K."/>
            <person name="de Jong P."/>
            <person name="Lindberg D.R."/>
            <person name="Seaver E.C."/>
            <person name="Weisblat D.A."/>
            <person name="Putnam N.H."/>
            <person name="Grigoriev I.V."/>
            <person name="Rokhsar D.S."/>
        </authorList>
    </citation>
    <scope>NUCLEOTIDE SEQUENCE</scope>
</reference>
<evidence type="ECO:0000256" key="1">
    <source>
        <dbReference type="ARBA" id="ARBA00004797"/>
    </source>
</evidence>
<evidence type="ECO:0000259" key="12">
    <source>
        <dbReference type="Pfam" id="PF02676"/>
    </source>
</evidence>
<dbReference type="Gene3D" id="3.30.1960.10">
    <property type="entry name" value="tRNA wybutosine-synthesizing-like"/>
    <property type="match status" value="1"/>
</dbReference>
<evidence type="ECO:0000256" key="6">
    <source>
        <dbReference type="ARBA" id="ARBA00022679"/>
    </source>
</evidence>
<dbReference type="EMBL" id="AMQM01002928">
    <property type="status" value="NOT_ANNOTATED_CDS"/>
    <property type="molecule type" value="Genomic_DNA"/>
</dbReference>
<keyword evidence="7" id="KW-0949">S-adenosyl-L-methionine</keyword>
<organism evidence="14 15">
    <name type="scientific">Helobdella robusta</name>
    <name type="common">Californian leech</name>
    <dbReference type="NCBI Taxonomy" id="6412"/>
    <lineage>
        <taxon>Eukaryota</taxon>
        <taxon>Metazoa</taxon>
        <taxon>Spiralia</taxon>
        <taxon>Lophotrochozoa</taxon>
        <taxon>Annelida</taxon>
        <taxon>Clitellata</taxon>
        <taxon>Hirudinea</taxon>
        <taxon>Rhynchobdellida</taxon>
        <taxon>Glossiphoniidae</taxon>
        <taxon>Helobdella</taxon>
    </lineage>
</organism>
<dbReference type="KEGG" id="hro:HELRODRAFT_73542"/>
<dbReference type="GeneID" id="20214904"/>
<dbReference type="SUPFAM" id="SSF111278">
    <property type="entry name" value="SSo0622-like"/>
    <property type="match status" value="1"/>
</dbReference>
<dbReference type="InParanoid" id="T1G1F6"/>
<evidence type="ECO:0000256" key="4">
    <source>
        <dbReference type="ARBA" id="ARBA00016536"/>
    </source>
</evidence>
<dbReference type="EMBL" id="KB095959">
    <property type="protein sequence ID" value="ESO09301.1"/>
    <property type="molecule type" value="Genomic_DNA"/>
</dbReference>
<dbReference type="AlphaFoldDB" id="T1G1F6"/>
<dbReference type="InterPro" id="IPR003827">
    <property type="entry name" value="tRNA_yW-synthesising"/>
</dbReference>
<dbReference type="InterPro" id="IPR036602">
    <property type="entry name" value="tRNA_yW-synthesising-like_sf"/>
</dbReference>
<dbReference type="PANTHER" id="PTHR48418">
    <property type="entry name" value="TRNA WYBUTOSINE-SYNTHESIZING PROTEIN 3"/>
    <property type="match status" value="1"/>
</dbReference>
<comment type="function">
    <text evidence="9">Probable S-adenosyl-L-methionine-dependent methyltransferase that acts as a component of the wybutosine biosynthesis pathway. Wybutosine is a hyper modified guanosine with a tricyclic base found at the 3'-position adjacent to the anticodon of eukaryotic phenylalanine tRNA.</text>
</comment>
<evidence type="ECO:0000313" key="14">
    <source>
        <dbReference type="EnsemblMetazoa" id="HelroP73542"/>
    </source>
</evidence>
<keyword evidence="6" id="KW-0808">Transferase</keyword>
<dbReference type="OrthoDB" id="263283at2759"/>
<dbReference type="EC" id="2.1.1.282" evidence="3"/>
<keyword evidence="5" id="KW-0489">Methyltransferase</keyword>